<dbReference type="SMART" id="SM00893">
    <property type="entry name" value="ETF"/>
    <property type="match status" value="1"/>
</dbReference>
<dbReference type="GO" id="GO:0009055">
    <property type="term" value="F:electron transfer activity"/>
    <property type="evidence" value="ECO:0007669"/>
    <property type="project" value="InterPro"/>
</dbReference>
<dbReference type="InterPro" id="IPR014729">
    <property type="entry name" value="Rossmann-like_a/b/a_fold"/>
</dbReference>
<dbReference type="PANTHER" id="PTHR21294">
    <property type="entry name" value="ELECTRON TRANSFER FLAVOPROTEIN BETA-SUBUNIT"/>
    <property type="match status" value="1"/>
</dbReference>
<comment type="caution">
    <text evidence="2">The sequence shown here is derived from an EMBL/GenBank/DDBJ whole genome shotgun (WGS) entry which is preliminary data.</text>
</comment>
<dbReference type="SUPFAM" id="SSF52402">
    <property type="entry name" value="Adenine nucleotide alpha hydrolases-like"/>
    <property type="match status" value="1"/>
</dbReference>
<dbReference type="PANTHER" id="PTHR21294:SF17">
    <property type="entry name" value="PROTEIN FIXA"/>
    <property type="match status" value="1"/>
</dbReference>
<dbReference type="AlphaFoldDB" id="A0A7J2U4N6"/>
<feature type="domain" description="Electron transfer flavoprotein alpha/beta-subunit N-terminal" evidence="1">
    <location>
        <begin position="22"/>
        <end position="218"/>
    </location>
</feature>
<organism evidence="2">
    <name type="scientific">Ignisphaera aggregans</name>
    <dbReference type="NCBI Taxonomy" id="334771"/>
    <lineage>
        <taxon>Archaea</taxon>
        <taxon>Thermoproteota</taxon>
        <taxon>Thermoprotei</taxon>
        <taxon>Desulfurococcales</taxon>
        <taxon>Desulfurococcaceae</taxon>
        <taxon>Ignisphaera</taxon>
    </lineage>
</organism>
<name>A0A7J2U4N6_9CREN</name>
<evidence type="ECO:0000313" key="2">
    <source>
        <dbReference type="EMBL" id="HEM67758.1"/>
    </source>
</evidence>
<gene>
    <name evidence="2" type="ORF">ENO26_09400</name>
</gene>
<dbReference type="PIRSF" id="PIRSF000090">
    <property type="entry name" value="Beta-ETF"/>
    <property type="match status" value="1"/>
</dbReference>
<dbReference type="EMBL" id="DSEU01000066">
    <property type="protein sequence ID" value="HEM67758.1"/>
    <property type="molecule type" value="Genomic_DNA"/>
</dbReference>
<dbReference type="Gene3D" id="3.40.50.620">
    <property type="entry name" value="HUPs"/>
    <property type="match status" value="1"/>
</dbReference>
<dbReference type="CDD" id="cd01714">
    <property type="entry name" value="ETF_beta"/>
    <property type="match status" value="1"/>
</dbReference>
<reference evidence="2" key="1">
    <citation type="journal article" date="2020" name="mSystems">
        <title>Genome- and Community-Level Interaction Insights into Carbon Utilization and Element Cycling Functions of Hydrothermarchaeota in Hydrothermal Sediment.</title>
        <authorList>
            <person name="Zhou Z."/>
            <person name="Liu Y."/>
            <person name="Xu W."/>
            <person name="Pan J."/>
            <person name="Luo Z.H."/>
            <person name="Li M."/>
        </authorList>
    </citation>
    <scope>NUCLEOTIDE SEQUENCE [LARGE SCALE GENOMIC DNA]</scope>
    <source>
        <strain evidence="2">SpSt-125</strain>
    </source>
</reference>
<evidence type="ECO:0000259" key="1">
    <source>
        <dbReference type="SMART" id="SM00893"/>
    </source>
</evidence>
<proteinExistence type="predicted"/>
<dbReference type="InterPro" id="IPR012255">
    <property type="entry name" value="ETF_b"/>
</dbReference>
<sequence length="269" mass="29640">MNIVVLIKPAPDITKAKFDIERGTVDRSSTTLEINPFDLYAIEVAKRIKRLFGGTITSLSMAPPHAEPALRDAIARGVDRAILLSDKRFAGADTLATSYTLAAAIRRLGSFDIILCGEKSVDGDTAHVGPEVAEHLKIPHISFVTRVVDITRDRIIVEADYGDAYYTVDLKLPALIALSRPVIFKEEFVEPSMPKISDVLRAKRAKIEVWNADYLSDVADVGRFGLAGSPTRVVKAYYALEKERMARFVKGDESIITLLNTLKELGVIQ</sequence>
<dbReference type="InterPro" id="IPR033948">
    <property type="entry name" value="ETF_beta_N"/>
</dbReference>
<dbReference type="Pfam" id="PF01012">
    <property type="entry name" value="ETF"/>
    <property type="match status" value="1"/>
</dbReference>
<accession>A0A7J2U4N6</accession>
<protein>
    <submittedName>
        <fullName evidence="2">Electron transfer flavoprotein subunit beta/FixA family protein</fullName>
    </submittedName>
</protein>
<dbReference type="InterPro" id="IPR014730">
    <property type="entry name" value="ETF_a/b_N"/>
</dbReference>